<organism evidence="1 2">
    <name type="scientific">Dulcicalothrix desertica PCC 7102</name>
    <dbReference type="NCBI Taxonomy" id="232991"/>
    <lineage>
        <taxon>Bacteria</taxon>
        <taxon>Bacillati</taxon>
        <taxon>Cyanobacteriota</taxon>
        <taxon>Cyanophyceae</taxon>
        <taxon>Nostocales</taxon>
        <taxon>Calotrichaceae</taxon>
        <taxon>Dulcicalothrix</taxon>
    </lineage>
</organism>
<dbReference type="AlphaFoldDB" id="A0A3S1IXN1"/>
<name>A0A3S1IXN1_9CYAN</name>
<dbReference type="RefSeq" id="WP_127083313.1">
    <property type="nucleotide sequence ID" value="NZ_RSCL01000012.1"/>
</dbReference>
<accession>A0A3S1IXN1</accession>
<protein>
    <submittedName>
        <fullName evidence="1">Uncharacterized protein</fullName>
    </submittedName>
</protein>
<dbReference type="Proteomes" id="UP000271624">
    <property type="component" value="Unassembled WGS sequence"/>
</dbReference>
<sequence>MFQLVDKKQAREKLNLSFTTLKKYRRNGTWVEGIHWVEINCRCIRYNLELIQDWLHNRNDPKAHLRAIEKFRASLASNQRSSGRKQNQN</sequence>
<proteinExistence type="predicted"/>
<comment type="caution">
    <text evidence="1">The sequence shown here is derived from an EMBL/GenBank/DDBJ whole genome shotgun (WGS) entry which is preliminary data.</text>
</comment>
<evidence type="ECO:0000313" key="2">
    <source>
        <dbReference type="Proteomes" id="UP000271624"/>
    </source>
</evidence>
<keyword evidence="2" id="KW-1185">Reference proteome</keyword>
<dbReference type="EMBL" id="RSCL01000012">
    <property type="protein sequence ID" value="RUT04072.1"/>
    <property type="molecule type" value="Genomic_DNA"/>
</dbReference>
<dbReference type="OrthoDB" id="467722at2"/>
<reference evidence="1" key="2">
    <citation type="journal article" date="2019" name="Genome Biol. Evol.">
        <title>Day and night: Metabolic profiles and evolutionary relationships of six axenic non-marine cyanobacteria.</title>
        <authorList>
            <person name="Will S.E."/>
            <person name="Henke P."/>
            <person name="Boedeker C."/>
            <person name="Huang S."/>
            <person name="Brinkmann H."/>
            <person name="Rohde M."/>
            <person name="Jarek M."/>
            <person name="Friedl T."/>
            <person name="Seufert S."/>
            <person name="Schumacher M."/>
            <person name="Overmann J."/>
            <person name="Neumann-Schaal M."/>
            <person name="Petersen J."/>
        </authorList>
    </citation>
    <scope>NUCLEOTIDE SEQUENCE [LARGE SCALE GENOMIC DNA]</scope>
    <source>
        <strain evidence="1">PCC 7102</strain>
    </source>
</reference>
<evidence type="ECO:0000313" key="1">
    <source>
        <dbReference type="EMBL" id="RUT04072.1"/>
    </source>
</evidence>
<gene>
    <name evidence="1" type="ORF">DSM106972_049860</name>
</gene>
<reference evidence="1" key="1">
    <citation type="submission" date="2018-12" db="EMBL/GenBank/DDBJ databases">
        <authorList>
            <person name="Will S."/>
            <person name="Neumann-Schaal M."/>
            <person name="Henke P."/>
        </authorList>
    </citation>
    <scope>NUCLEOTIDE SEQUENCE</scope>
    <source>
        <strain evidence="1">PCC 7102</strain>
    </source>
</reference>